<dbReference type="Gramene" id="KQL25266">
    <property type="protein sequence ID" value="KQL25266"/>
    <property type="gene ID" value="SETIT_032422mg"/>
</dbReference>
<dbReference type="Proteomes" id="UP000004995">
    <property type="component" value="Unassembled WGS sequence"/>
</dbReference>
<keyword evidence="2" id="KW-1185">Reference proteome</keyword>
<protein>
    <submittedName>
        <fullName evidence="1">Uncharacterized protein</fullName>
    </submittedName>
</protein>
<name>K4A0N2_SETIT</name>
<proteinExistence type="predicted"/>
<dbReference type="EnsemblPlants" id="KQL25266">
    <property type="protein sequence ID" value="KQL25266"/>
    <property type="gene ID" value="SETIT_032422mg"/>
</dbReference>
<organism evidence="1 2">
    <name type="scientific">Setaria italica</name>
    <name type="common">Foxtail millet</name>
    <name type="synonym">Panicum italicum</name>
    <dbReference type="NCBI Taxonomy" id="4555"/>
    <lineage>
        <taxon>Eukaryota</taxon>
        <taxon>Viridiplantae</taxon>
        <taxon>Streptophyta</taxon>
        <taxon>Embryophyta</taxon>
        <taxon>Tracheophyta</taxon>
        <taxon>Spermatophyta</taxon>
        <taxon>Magnoliopsida</taxon>
        <taxon>Liliopsida</taxon>
        <taxon>Poales</taxon>
        <taxon>Poaceae</taxon>
        <taxon>PACMAD clade</taxon>
        <taxon>Panicoideae</taxon>
        <taxon>Panicodae</taxon>
        <taxon>Paniceae</taxon>
        <taxon>Cenchrinae</taxon>
        <taxon>Setaria</taxon>
    </lineage>
</organism>
<sequence length="80" mass="9603">MPLCTWKLFYARLRRQQPKERRKGLDTLFMLVIWSLWKEHNAGVFNQCSSSTQELLQRIKQESEHWVLAGARQLGRLFIE</sequence>
<evidence type="ECO:0000313" key="1">
    <source>
        <dbReference type="EnsemblPlants" id="KQL25266"/>
    </source>
</evidence>
<dbReference type="AlphaFoldDB" id="K4A0N2"/>
<accession>K4A0N2</accession>
<dbReference type="InParanoid" id="K4A0N2"/>
<dbReference type="OMA" id="WWENMAN"/>
<dbReference type="EMBL" id="AGNK02001191">
    <property type="status" value="NOT_ANNOTATED_CDS"/>
    <property type="molecule type" value="Genomic_DNA"/>
</dbReference>
<reference evidence="2" key="1">
    <citation type="journal article" date="2012" name="Nat. Biotechnol.">
        <title>Reference genome sequence of the model plant Setaria.</title>
        <authorList>
            <person name="Bennetzen J.L."/>
            <person name="Schmutz J."/>
            <person name="Wang H."/>
            <person name="Percifield R."/>
            <person name="Hawkins J."/>
            <person name="Pontaroli A.C."/>
            <person name="Estep M."/>
            <person name="Feng L."/>
            <person name="Vaughn J.N."/>
            <person name="Grimwood J."/>
            <person name="Jenkins J."/>
            <person name="Barry K."/>
            <person name="Lindquist E."/>
            <person name="Hellsten U."/>
            <person name="Deshpande S."/>
            <person name="Wang X."/>
            <person name="Wu X."/>
            <person name="Mitros T."/>
            <person name="Triplett J."/>
            <person name="Yang X."/>
            <person name="Ye C.Y."/>
            <person name="Mauro-Herrera M."/>
            <person name="Wang L."/>
            <person name="Li P."/>
            <person name="Sharma M."/>
            <person name="Sharma R."/>
            <person name="Ronald P.C."/>
            <person name="Panaud O."/>
            <person name="Kellogg E.A."/>
            <person name="Brutnell T.P."/>
            <person name="Doust A.N."/>
            <person name="Tuskan G.A."/>
            <person name="Rokhsar D."/>
            <person name="Devos K.M."/>
        </authorList>
    </citation>
    <scope>NUCLEOTIDE SEQUENCE [LARGE SCALE GENOMIC DNA]</scope>
    <source>
        <strain evidence="2">cv. Yugu1</strain>
    </source>
</reference>
<reference evidence="1" key="2">
    <citation type="submission" date="2018-08" db="UniProtKB">
        <authorList>
            <consortium name="EnsemblPlants"/>
        </authorList>
    </citation>
    <scope>IDENTIFICATION</scope>
    <source>
        <strain evidence="1">Yugu1</strain>
    </source>
</reference>
<evidence type="ECO:0000313" key="2">
    <source>
        <dbReference type="Proteomes" id="UP000004995"/>
    </source>
</evidence>
<dbReference type="HOGENOM" id="CLU_000680_31_5_1"/>